<dbReference type="PROSITE" id="PS00892">
    <property type="entry name" value="HIT_1"/>
    <property type="match status" value="1"/>
</dbReference>
<keyword evidence="5" id="KW-1185">Reference proteome</keyword>
<evidence type="ECO:0000256" key="1">
    <source>
        <dbReference type="PIRSR" id="PIRSR601310-1"/>
    </source>
</evidence>
<dbReference type="GO" id="GO:0003824">
    <property type="term" value="F:catalytic activity"/>
    <property type="evidence" value="ECO:0007669"/>
    <property type="project" value="InterPro"/>
</dbReference>
<dbReference type="WBParaSite" id="Pan_g21945.t1">
    <property type="protein sequence ID" value="Pan_g21945.t1"/>
    <property type="gene ID" value="Pan_g21945"/>
</dbReference>
<evidence type="ECO:0000313" key="6">
    <source>
        <dbReference type="WBParaSite" id="Pan_g21945.t1"/>
    </source>
</evidence>
<evidence type="ECO:0000256" key="3">
    <source>
        <dbReference type="PROSITE-ProRule" id="PRU00464"/>
    </source>
</evidence>
<organism evidence="5 6">
    <name type="scientific">Panagrellus redivivus</name>
    <name type="common">Microworm</name>
    <dbReference type="NCBI Taxonomy" id="6233"/>
    <lineage>
        <taxon>Eukaryota</taxon>
        <taxon>Metazoa</taxon>
        <taxon>Ecdysozoa</taxon>
        <taxon>Nematoda</taxon>
        <taxon>Chromadorea</taxon>
        <taxon>Rhabditida</taxon>
        <taxon>Tylenchina</taxon>
        <taxon>Panagrolaimomorpha</taxon>
        <taxon>Panagrolaimoidea</taxon>
        <taxon>Panagrolaimidae</taxon>
        <taxon>Panagrellus</taxon>
    </lineage>
</organism>
<name>A0A7E4VJJ9_PANRE</name>
<evidence type="ECO:0000313" key="5">
    <source>
        <dbReference type="Proteomes" id="UP000492821"/>
    </source>
</evidence>
<dbReference type="PROSITE" id="PS51084">
    <property type="entry name" value="HIT_2"/>
    <property type="match status" value="1"/>
</dbReference>
<dbReference type="AlphaFoldDB" id="A0A7E4VJJ9"/>
<dbReference type="FunFam" id="3.30.428.10:FF:000005">
    <property type="entry name" value="Histidine triad nucleotide-binding protein 1"/>
    <property type="match status" value="1"/>
</dbReference>
<feature type="domain" description="HIT" evidence="4">
    <location>
        <begin position="57"/>
        <end position="165"/>
    </location>
</feature>
<dbReference type="PRINTS" id="PR00332">
    <property type="entry name" value="HISTRIAD"/>
</dbReference>
<dbReference type="PANTHER" id="PTHR23089">
    <property type="entry name" value="HISTIDINE TRIAD HIT PROTEIN"/>
    <property type="match status" value="1"/>
</dbReference>
<dbReference type="Pfam" id="PF01230">
    <property type="entry name" value="HIT"/>
    <property type="match status" value="1"/>
</dbReference>
<proteinExistence type="predicted"/>
<dbReference type="CDD" id="cd01276">
    <property type="entry name" value="PKCI_related"/>
    <property type="match status" value="1"/>
</dbReference>
<dbReference type="InterPro" id="IPR011146">
    <property type="entry name" value="HIT-like"/>
</dbReference>
<feature type="short sequence motif" description="Histidine triad motif" evidence="2 3">
    <location>
        <begin position="149"/>
        <end position="153"/>
    </location>
</feature>
<feature type="active site" description="Tele-AMP-histidine intermediate" evidence="1">
    <location>
        <position position="151"/>
    </location>
</feature>
<reference evidence="5" key="1">
    <citation type="journal article" date="2013" name="Genetics">
        <title>The draft genome and transcriptome of Panagrellus redivivus are shaped by the harsh demands of a free-living lifestyle.</title>
        <authorList>
            <person name="Srinivasan J."/>
            <person name="Dillman A.R."/>
            <person name="Macchietto M.G."/>
            <person name="Heikkinen L."/>
            <person name="Lakso M."/>
            <person name="Fracchia K.M."/>
            <person name="Antoshechkin I."/>
            <person name="Mortazavi A."/>
            <person name="Wong G."/>
            <person name="Sternberg P.W."/>
        </authorList>
    </citation>
    <scope>NUCLEOTIDE SEQUENCE [LARGE SCALE GENOMIC DNA]</scope>
    <source>
        <strain evidence="5">MT8872</strain>
    </source>
</reference>
<dbReference type="SUPFAM" id="SSF54197">
    <property type="entry name" value="HIT-like"/>
    <property type="match status" value="1"/>
</dbReference>
<reference evidence="6" key="2">
    <citation type="submission" date="2020-10" db="UniProtKB">
        <authorList>
            <consortium name="WormBaseParasite"/>
        </authorList>
    </citation>
    <scope>IDENTIFICATION</scope>
</reference>
<accession>A0A7E4VJJ9</accession>
<evidence type="ECO:0000259" key="4">
    <source>
        <dbReference type="PROSITE" id="PS51084"/>
    </source>
</evidence>
<dbReference type="InterPro" id="IPR019808">
    <property type="entry name" value="Histidine_triad_CS"/>
</dbReference>
<sequence>MLVRRLASRVSVVLRSRNTFPIAHRAPFHLTVNPARKMATTTEEEKAQTAVSGEDTIFGKIVRKEIPAKIIYEDDNVLAFHDVAPAAPTHFLVIPKVRIDMLQNAKDEDEAILGKLLLAARKVAKDVGLDEGYRVIINNGKHGCQSVYHLHLHVIGGRQLKWNPA</sequence>
<dbReference type="InterPro" id="IPR036265">
    <property type="entry name" value="HIT-like_sf"/>
</dbReference>
<dbReference type="InterPro" id="IPR001310">
    <property type="entry name" value="Histidine_triad_HIT"/>
</dbReference>
<dbReference type="Proteomes" id="UP000492821">
    <property type="component" value="Unassembled WGS sequence"/>
</dbReference>
<evidence type="ECO:0000256" key="2">
    <source>
        <dbReference type="PIRSR" id="PIRSR601310-3"/>
    </source>
</evidence>
<protein>
    <submittedName>
        <fullName evidence="6">HIT domain-containing protein</fullName>
    </submittedName>
</protein>
<dbReference type="Gene3D" id="3.30.428.10">
    <property type="entry name" value="HIT-like"/>
    <property type="match status" value="1"/>
</dbReference>